<keyword evidence="1" id="KW-0813">Transport</keyword>
<evidence type="ECO:0000256" key="3">
    <source>
        <dbReference type="ARBA" id="ARBA00022840"/>
    </source>
</evidence>
<sequence>MNVEISNLSKTYGASKALNNVSLLFEANKIYGLLGRNGAGKTTLMQILAGQQRQSHGVIKVGGQDPFENGTLLSQISLINESNNFKNNLKIKDVLKIGALFYPNWCTETADKLLADFELDRQMKTKKLSKGMASALGIVIGLASKTKVTIFDEPYIGLDASARYRFYDILLEEYQKEPRTIILSTHLIDEVSNLFEEVIIIDEGEVLLKQNKDALLQLSLQLSGPTKAIDHYTKGKQVIHATEMMGNKTVLLFNDVYDVADLRQRGFQVEETNIQKLMVYLTEKKDVRTHD</sequence>
<evidence type="ECO:0000256" key="1">
    <source>
        <dbReference type="ARBA" id="ARBA00022448"/>
    </source>
</evidence>
<keyword evidence="3 5" id="KW-0067">ATP-binding</keyword>
<comment type="caution">
    <text evidence="5">The sequence shown here is derived from an EMBL/GenBank/DDBJ whole genome shotgun (WGS) entry which is preliminary data.</text>
</comment>
<dbReference type="InterPro" id="IPR003439">
    <property type="entry name" value="ABC_transporter-like_ATP-bd"/>
</dbReference>
<gene>
    <name evidence="5" type="ORF">DES38_11614</name>
</gene>
<dbReference type="PROSITE" id="PS50893">
    <property type="entry name" value="ABC_TRANSPORTER_2"/>
    <property type="match status" value="1"/>
</dbReference>
<evidence type="ECO:0000313" key="5">
    <source>
        <dbReference type="EMBL" id="PXW87327.1"/>
    </source>
</evidence>
<evidence type="ECO:0000313" key="6">
    <source>
        <dbReference type="Proteomes" id="UP000247922"/>
    </source>
</evidence>
<evidence type="ECO:0000259" key="4">
    <source>
        <dbReference type="PROSITE" id="PS50893"/>
    </source>
</evidence>
<evidence type="ECO:0000256" key="2">
    <source>
        <dbReference type="ARBA" id="ARBA00022741"/>
    </source>
</evidence>
<proteinExistence type="predicted"/>
<dbReference type="PANTHER" id="PTHR42939">
    <property type="entry name" value="ABC TRANSPORTER ATP-BINDING PROTEIN ALBC-RELATED"/>
    <property type="match status" value="1"/>
</dbReference>
<protein>
    <submittedName>
        <fullName evidence="5">ABC-2 type transport system ATP-binding protein</fullName>
    </submittedName>
</protein>
<keyword evidence="2" id="KW-0547">Nucleotide-binding</keyword>
<dbReference type="Gene3D" id="3.40.50.300">
    <property type="entry name" value="P-loop containing nucleotide triphosphate hydrolases"/>
    <property type="match status" value="1"/>
</dbReference>
<dbReference type="EMBL" id="QJJR01000016">
    <property type="protein sequence ID" value="PXW87327.1"/>
    <property type="molecule type" value="Genomic_DNA"/>
</dbReference>
<dbReference type="InterPro" id="IPR003593">
    <property type="entry name" value="AAA+_ATPase"/>
</dbReference>
<accession>A0A2V3VZ64</accession>
<dbReference type="PANTHER" id="PTHR42939:SF1">
    <property type="entry name" value="ABC TRANSPORTER ATP-BINDING PROTEIN ALBC-RELATED"/>
    <property type="match status" value="1"/>
</dbReference>
<dbReference type="Proteomes" id="UP000247922">
    <property type="component" value="Unassembled WGS sequence"/>
</dbReference>
<dbReference type="GO" id="GO:0016887">
    <property type="term" value="F:ATP hydrolysis activity"/>
    <property type="evidence" value="ECO:0007669"/>
    <property type="project" value="InterPro"/>
</dbReference>
<dbReference type="SMART" id="SM00382">
    <property type="entry name" value="AAA"/>
    <property type="match status" value="1"/>
</dbReference>
<keyword evidence="6" id="KW-1185">Reference proteome</keyword>
<feature type="domain" description="ABC transporter" evidence="4">
    <location>
        <begin position="3"/>
        <end position="228"/>
    </location>
</feature>
<name>A0A2V3VZ64_9BACI</name>
<dbReference type="InterPro" id="IPR027417">
    <property type="entry name" value="P-loop_NTPase"/>
</dbReference>
<dbReference type="InterPro" id="IPR017871">
    <property type="entry name" value="ABC_transporter-like_CS"/>
</dbReference>
<dbReference type="OrthoDB" id="9804819at2"/>
<dbReference type="PROSITE" id="PS00211">
    <property type="entry name" value="ABC_TRANSPORTER_1"/>
    <property type="match status" value="1"/>
</dbReference>
<dbReference type="Pfam" id="PF00005">
    <property type="entry name" value="ABC_tran"/>
    <property type="match status" value="1"/>
</dbReference>
<organism evidence="5 6">
    <name type="scientific">Streptohalobacillus salinus</name>
    <dbReference type="NCBI Taxonomy" id="621096"/>
    <lineage>
        <taxon>Bacteria</taxon>
        <taxon>Bacillati</taxon>
        <taxon>Bacillota</taxon>
        <taxon>Bacilli</taxon>
        <taxon>Bacillales</taxon>
        <taxon>Bacillaceae</taxon>
        <taxon>Streptohalobacillus</taxon>
    </lineage>
</organism>
<dbReference type="AlphaFoldDB" id="A0A2V3VZ64"/>
<dbReference type="CDD" id="cd03230">
    <property type="entry name" value="ABC_DR_subfamily_A"/>
    <property type="match status" value="1"/>
</dbReference>
<reference evidence="5 6" key="1">
    <citation type="submission" date="2018-05" db="EMBL/GenBank/DDBJ databases">
        <title>Genomic Encyclopedia of Type Strains, Phase IV (KMG-IV): sequencing the most valuable type-strain genomes for metagenomic binning, comparative biology and taxonomic classification.</title>
        <authorList>
            <person name="Goeker M."/>
        </authorList>
    </citation>
    <scope>NUCLEOTIDE SEQUENCE [LARGE SCALE GENOMIC DNA]</scope>
    <source>
        <strain evidence="5 6">DSM 22440</strain>
    </source>
</reference>
<dbReference type="SUPFAM" id="SSF52540">
    <property type="entry name" value="P-loop containing nucleoside triphosphate hydrolases"/>
    <property type="match status" value="1"/>
</dbReference>
<dbReference type="GO" id="GO:0005524">
    <property type="term" value="F:ATP binding"/>
    <property type="evidence" value="ECO:0007669"/>
    <property type="project" value="UniProtKB-KW"/>
</dbReference>
<dbReference type="InterPro" id="IPR051782">
    <property type="entry name" value="ABC_Transporter_VariousFunc"/>
</dbReference>